<evidence type="ECO:0000313" key="10">
    <source>
        <dbReference type="Proteomes" id="UP000824024"/>
    </source>
</evidence>
<comment type="similarity">
    <text evidence="3 8">Belongs to the inositol monophosphatase superfamily.</text>
</comment>
<comment type="catalytic activity">
    <reaction evidence="1 8">
        <text>a myo-inositol phosphate + H2O = myo-inositol + phosphate</text>
        <dbReference type="Rhea" id="RHEA:24056"/>
        <dbReference type="ChEBI" id="CHEBI:15377"/>
        <dbReference type="ChEBI" id="CHEBI:17268"/>
        <dbReference type="ChEBI" id="CHEBI:43474"/>
        <dbReference type="ChEBI" id="CHEBI:84139"/>
        <dbReference type="EC" id="3.1.3.25"/>
    </reaction>
</comment>
<keyword evidence="4 7" id="KW-0479">Metal-binding</keyword>
<dbReference type="GO" id="GO:0007165">
    <property type="term" value="P:signal transduction"/>
    <property type="evidence" value="ECO:0007669"/>
    <property type="project" value="TreeGrafter"/>
</dbReference>
<accession>A0A9D2D2G5</accession>
<evidence type="ECO:0000256" key="2">
    <source>
        <dbReference type="ARBA" id="ARBA00001946"/>
    </source>
</evidence>
<dbReference type="SUPFAM" id="SSF56655">
    <property type="entry name" value="Carbohydrate phosphatase"/>
    <property type="match status" value="1"/>
</dbReference>
<comment type="caution">
    <text evidence="9">The sequence shown here is derived from an EMBL/GenBank/DDBJ whole genome shotgun (WGS) entry which is preliminary data.</text>
</comment>
<dbReference type="GO" id="GO:0008934">
    <property type="term" value="F:inositol monophosphate 1-phosphatase activity"/>
    <property type="evidence" value="ECO:0007669"/>
    <property type="project" value="InterPro"/>
</dbReference>
<organism evidence="9 10">
    <name type="scientific">Candidatus Eubacterium avistercoris</name>
    <dbReference type="NCBI Taxonomy" id="2838567"/>
    <lineage>
        <taxon>Bacteria</taxon>
        <taxon>Bacillati</taxon>
        <taxon>Bacillota</taxon>
        <taxon>Clostridia</taxon>
        <taxon>Eubacteriales</taxon>
        <taxon>Eubacteriaceae</taxon>
        <taxon>Eubacterium</taxon>
    </lineage>
</organism>
<feature type="binding site" evidence="7">
    <location>
        <position position="83"/>
    </location>
    <ligand>
        <name>Mg(2+)</name>
        <dbReference type="ChEBI" id="CHEBI:18420"/>
        <label>1</label>
        <note>catalytic</note>
    </ligand>
</feature>
<dbReference type="AlphaFoldDB" id="A0A9D2D2G5"/>
<keyword evidence="5 8" id="KW-0378">Hydrolase</keyword>
<name>A0A9D2D2G5_9FIRM</name>
<dbReference type="Pfam" id="PF00459">
    <property type="entry name" value="Inositol_P"/>
    <property type="match status" value="1"/>
</dbReference>
<dbReference type="InterPro" id="IPR000760">
    <property type="entry name" value="Inositol_monophosphatase-like"/>
</dbReference>
<feature type="binding site" evidence="7">
    <location>
        <position position="64"/>
    </location>
    <ligand>
        <name>Mg(2+)</name>
        <dbReference type="ChEBI" id="CHEBI:18420"/>
        <label>1</label>
        <note>catalytic</note>
    </ligand>
</feature>
<evidence type="ECO:0000256" key="6">
    <source>
        <dbReference type="ARBA" id="ARBA00022842"/>
    </source>
</evidence>
<dbReference type="GO" id="GO:0006020">
    <property type="term" value="P:inositol metabolic process"/>
    <property type="evidence" value="ECO:0007669"/>
    <property type="project" value="TreeGrafter"/>
</dbReference>
<dbReference type="PANTHER" id="PTHR20854">
    <property type="entry name" value="INOSITOL MONOPHOSPHATASE"/>
    <property type="match status" value="1"/>
</dbReference>
<proteinExistence type="inferred from homology"/>
<dbReference type="Proteomes" id="UP000824024">
    <property type="component" value="Unassembled WGS sequence"/>
</dbReference>
<evidence type="ECO:0000256" key="5">
    <source>
        <dbReference type="ARBA" id="ARBA00022801"/>
    </source>
</evidence>
<dbReference type="Gene3D" id="3.30.540.10">
    <property type="entry name" value="Fructose-1,6-Bisphosphatase, subunit A, domain 1"/>
    <property type="match status" value="1"/>
</dbReference>
<gene>
    <name evidence="9" type="ORF">IAA08_05095</name>
</gene>
<dbReference type="EC" id="3.1.3.25" evidence="8"/>
<feature type="binding site" evidence="7">
    <location>
        <position position="84"/>
    </location>
    <ligand>
        <name>Mg(2+)</name>
        <dbReference type="ChEBI" id="CHEBI:18420"/>
        <label>1</label>
        <note>catalytic</note>
    </ligand>
</feature>
<dbReference type="InterPro" id="IPR033942">
    <property type="entry name" value="IMPase"/>
</dbReference>
<evidence type="ECO:0000256" key="4">
    <source>
        <dbReference type="ARBA" id="ARBA00022723"/>
    </source>
</evidence>
<evidence type="ECO:0000256" key="1">
    <source>
        <dbReference type="ARBA" id="ARBA00001033"/>
    </source>
</evidence>
<dbReference type="GO" id="GO:0046854">
    <property type="term" value="P:phosphatidylinositol phosphate biosynthetic process"/>
    <property type="evidence" value="ECO:0007669"/>
    <property type="project" value="InterPro"/>
</dbReference>
<dbReference type="PRINTS" id="PR00377">
    <property type="entry name" value="IMPHPHTASES"/>
</dbReference>
<dbReference type="CDD" id="cd01639">
    <property type="entry name" value="IMPase"/>
    <property type="match status" value="1"/>
</dbReference>
<protein>
    <recommendedName>
        <fullName evidence="8">Inositol-1-monophosphatase</fullName>
        <ecNumber evidence="8">3.1.3.25</ecNumber>
    </recommendedName>
</protein>
<evidence type="ECO:0000313" key="9">
    <source>
        <dbReference type="EMBL" id="HIZ07294.1"/>
    </source>
</evidence>
<feature type="binding site" evidence="7">
    <location>
        <position position="81"/>
    </location>
    <ligand>
        <name>Mg(2+)</name>
        <dbReference type="ChEBI" id="CHEBI:18420"/>
        <label>1</label>
        <note>catalytic</note>
    </ligand>
</feature>
<evidence type="ECO:0000256" key="3">
    <source>
        <dbReference type="ARBA" id="ARBA00009759"/>
    </source>
</evidence>
<dbReference type="PROSITE" id="PS00630">
    <property type="entry name" value="IMP_2"/>
    <property type="match status" value="1"/>
</dbReference>
<dbReference type="PANTHER" id="PTHR20854:SF4">
    <property type="entry name" value="INOSITOL-1-MONOPHOSPHATASE-RELATED"/>
    <property type="match status" value="1"/>
</dbReference>
<dbReference type="Gene3D" id="3.40.190.80">
    <property type="match status" value="1"/>
</dbReference>
<dbReference type="InterPro" id="IPR020583">
    <property type="entry name" value="Inositol_monoP_metal-BS"/>
</dbReference>
<dbReference type="GO" id="GO:0046872">
    <property type="term" value="F:metal ion binding"/>
    <property type="evidence" value="ECO:0007669"/>
    <property type="project" value="UniProtKB-KW"/>
</dbReference>
<evidence type="ECO:0000256" key="8">
    <source>
        <dbReference type="RuleBase" id="RU364068"/>
    </source>
</evidence>
<reference evidence="9" key="1">
    <citation type="journal article" date="2021" name="PeerJ">
        <title>Extensive microbial diversity within the chicken gut microbiome revealed by metagenomics and culture.</title>
        <authorList>
            <person name="Gilroy R."/>
            <person name="Ravi A."/>
            <person name="Getino M."/>
            <person name="Pursley I."/>
            <person name="Horton D.L."/>
            <person name="Alikhan N.F."/>
            <person name="Baker D."/>
            <person name="Gharbi K."/>
            <person name="Hall N."/>
            <person name="Watson M."/>
            <person name="Adriaenssens E.M."/>
            <person name="Foster-Nyarko E."/>
            <person name="Jarju S."/>
            <person name="Secka A."/>
            <person name="Antonio M."/>
            <person name="Oren A."/>
            <person name="Chaudhuri R.R."/>
            <person name="La Ragione R."/>
            <person name="Hildebrand F."/>
            <person name="Pallen M.J."/>
        </authorList>
    </citation>
    <scope>NUCLEOTIDE SEQUENCE</scope>
    <source>
        <strain evidence="9">CHK192-9172</strain>
    </source>
</reference>
<comment type="cofactor">
    <cofactor evidence="2 7 8">
        <name>Mg(2+)</name>
        <dbReference type="ChEBI" id="CHEBI:18420"/>
    </cofactor>
</comment>
<evidence type="ECO:0000256" key="7">
    <source>
        <dbReference type="PIRSR" id="PIRSR600760-2"/>
    </source>
</evidence>
<dbReference type="PROSITE" id="PS00629">
    <property type="entry name" value="IMP_1"/>
    <property type="match status" value="1"/>
</dbReference>
<keyword evidence="6 7" id="KW-0460">Magnesium</keyword>
<dbReference type="InterPro" id="IPR020550">
    <property type="entry name" value="Inositol_monophosphatase_CS"/>
</dbReference>
<dbReference type="EMBL" id="DXCH01000142">
    <property type="protein sequence ID" value="HIZ07294.1"/>
    <property type="molecule type" value="Genomic_DNA"/>
</dbReference>
<reference evidence="9" key="2">
    <citation type="submission" date="2021-04" db="EMBL/GenBank/DDBJ databases">
        <authorList>
            <person name="Gilroy R."/>
        </authorList>
    </citation>
    <scope>NUCLEOTIDE SEQUENCE</scope>
    <source>
        <strain evidence="9">CHK192-9172</strain>
    </source>
</reference>
<feature type="binding site" evidence="7">
    <location>
        <position position="208"/>
    </location>
    <ligand>
        <name>Mg(2+)</name>
        <dbReference type="ChEBI" id="CHEBI:18420"/>
        <label>1</label>
        <note>catalytic</note>
    </ligand>
</feature>
<sequence>MLLKKIIAVVKECSKILLTAHNVENKITEKEGTANFVTDYDKQVQRMLQRKLSILLPQAAFLGEEDEVHSFPKEGYLFIVDPIDGTTNFIKDYKASSISVGLALDGEMYLGVVYNPYLDEMFWAEKGKGAYRNGHPIRVSDQRIADGIVLFGTAPYYPQLADKSFAMARYFFDHSLDIRRSGSAAIDLCSIAAGRGELFFEAKLSPWDFAAGSLIVEEAGGCCVTFDNEKLQLGRSSSVLAVGAGEKEELQELCSRIARL</sequence>